<accession>A0A397TU92</accession>
<dbReference type="AlphaFoldDB" id="A0A397TU92"/>
<proteinExistence type="predicted"/>
<name>A0A397TU92_9GLOM</name>
<keyword evidence="2" id="KW-1185">Reference proteome</keyword>
<dbReference type="EMBL" id="QKWP01003410">
    <property type="protein sequence ID" value="RIB00991.1"/>
    <property type="molecule type" value="Genomic_DNA"/>
</dbReference>
<dbReference type="Proteomes" id="UP000266673">
    <property type="component" value="Unassembled WGS sequence"/>
</dbReference>
<evidence type="ECO:0000313" key="2">
    <source>
        <dbReference type="Proteomes" id="UP000266673"/>
    </source>
</evidence>
<organism evidence="1 2">
    <name type="scientific">Gigaspora rosea</name>
    <dbReference type="NCBI Taxonomy" id="44941"/>
    <lineage>
        <taxon>Eukaryota</taxon>
        <taxon>Fungi</taxon>
        <taxon>Fungi incertae sedis</taxon>
        <taxon>Mucoromycota</taxon>
        <taxon>Glomeromycotina</taxon>
        <taxon>Glomeromycetes</taxon>
        <taxon>Diversisporales</taxon>
        <taxon>Gigasporaceae</taxon>
        <taxon>Gigaspora</taxon>
    </lineage>
</organism>
<dbReference type="OrthoDB" id="771227at2759"/>
<sequence length="129" mass="15118">MKVLRLKNVIRFLVHLGVSKKQVQVHQKMSFATELNKSLKMDPNDDFVLKKNRGGSSEIMTNIMNHLLTWIKSFEIEPDEAFGWKYCPLMINKDLIESYSLSFIMDNNKNNEYKKALKDINKVLKIEPK</sequence>
<comment type="caution">
    <text evidence="1">The sequence shown here is derived from an EMBL/GenBank/DDBJ whole genome shotgun (WGS) entry which is preliminary data.</text>
</comment>
<protein>
    <submittedName>
        <fullName evidence="1">Uncharacterized protein</fullName>
    </submittedName>
</protein>
<reference evidence="1 2" key="1">
    <citation type="submission" date="2018-06" db="EMBL/GenBank/DDBJ databases">
        <title>Comparative genomics reveals the genomic features of Rhizophagus irregularis, R. cerebriforme, R. diaphanum and Gigaspora rosea, and their symbiotic lifestyle signature.</title>
        <authorList>
            <person name="Morin E."/>
            <person name="San Clemente H."/>
            <person name="Chen E.C.H."/>
            <person name="De La Providencia I."/>
            <person name="Hainaut M."/>
            <person name="Kuo A."/>
            <person name="Kohler A."/>
            <person name="Murat C."/>
            <person name="Tang N."/>
            <person name="Roy S."/>
            <person name="Loubradou J."/>
            <person name="Henrissat B."/>
            <person name="Grigoriev I.V."/>
            <person name="Corradi N."/>
            <person name="Roux C."/>
            <person name="Martin F.M."/>
        </authorList>
    </citation>
    <scope>NUCLEOTIDE SEQUENCE [LARGE SCALE GENOMIC DNA]</scope>
    <source>
        <strain evidence="1 2">DAOM 194757</strain>
    </source>
</reference>
<gene>
    <name evidence="1" type="ORF">C2G38_2232211</name>
</gene>
<evidence type="ECO:0000313" key="1">
    <source>
        <dbReference type="EMBL" id="RIB00991.1"/>
    </source>
</evidence>